<keyword evidence="4" id="KW-1185">Reference proteome</keyword>
<dbReference type="STRING" id="115433.SAMN05421835_111151"/>
<dbReference type="GO" id="GO:0005737">
    <property type="term" value="C:cytoplasm"/>
    <property type="evidence" value="ECO:0007669"/>
    <property type="project" value="TreeGrafter"/>
</dbReference>
<evidence type="ECO:0000313" key="4">
    <source>
        <dbReference type="Proteomes" id="UP000199025"/>
    </source>
</evidence>
<reference evidence="3 4" key="1">
    <citation type="submission" date="2016-10" db="EMBL/GenBank/DDBJ databases">
        <authorList>
            <person name="de Groot N.N."/>
        </authorList>
    </citation>
    <scope>NUCLEOTIDE SEQUENCE [LARGE SCALE GENOMIC DNA]</scope>
    <source>
        <strain evidence="3 4">DSM 44468</strain>
    </source>
</reference>
<dbReference type="RefSeq" id="WP_091509729.1">
    <property type="nucleotide sequence ID" value="NZ_FORP01000011.1"/>
</dbReference>
<evidence type="ECO:0000256" key="1">
    <source>
        <dbReference type="ARBA" id="ARBA00023239"/>
    </source>
</evidence>
<feature type="domain" description="Amidohydrolase-related" evidence="2">
    <location>
        <begin position="13"/>
        <end position="352"/>
    </location>
</feature>
<dbReference type="InterPro" id="IPR006680">
    <property type="entry name" value="Amidohydro-rel"/>
</dbReference>
<keyword evidence="1" id="KW-0456">Lyase</keyword>
<dbReference type="AlphaFoldDB" id="A0A1I3VPY8"/>
<dbReference type="Proteomes" id="UP000199025">
    <property type="component" value="Unassembled WGS sequence"/>
</dbReference>
<evidence type="ECO:0000313" key="3">
    <source>
        <dbReference type="EMBL" id="SFJ97315.1"/>
    </source>
</evidence>
<dbReference type="EMBL" id="FORP01000011">
    <property type="protein sequence ID" value="SFJ97315.1"/>
    <property type="molecule type" value="Genomic_DNA"/>
</dbReference>
<name>A0A1I3VPY8_9PSEU</name>
<dbReference type="SUPFAM" id="SSF51556">
    <property type="entry name" value="Metallo-dependent hydrolases"/>
    <property type="match status" value="1"/>
</dbReference>
<dbReference type="InterPro" id="IPR032465">
    <property type="entry name" value="ACMSD"/>
</dbReference>
<dbReference type="OrthoDB" id="2533941at2"/>
<dbReference type="GO" id="GO:0019748">
    <property type="term" value="P:secondary metabolic process"/>
    <property type="evidence" value="ECO:0007669"/>
    <property type="project" value="TreeGrafter"/>
</dbReference>
<dbReference type="InterPro" id="IPR032466">
    <property type="entry name" value="Metal_Hydrolase"/>
</dbReference>
<dbReference type="Gene3D" id="3.20.20.140">
    <property type="entry name" value="Metal-dependent hydrolases"/>
    <property type="match status" value="1"/>
</dbReference>
<evidence type="ECO:0000259" key="2">
    <source>
        <dbReference type="Pfam" id="PF04909"/>
    </source>
</evidence>
<dbReference type="GO" id="GO:0016831">
    <property type="term" value="F:carboxy-lyase activity"/>
    <property type="evidence" value="ECO:0007669"/>
    <property type="project" value="InterPro"/>
</dbReference>
<dbReference type="PANTHER" id="PTHR21240">
    <property type="entry name" value="2-AMINO-3-CARBOXYLMUCONATE-6-SEMIALDEHYDE DECARBOXYLASE"/>
    <property type="match status" value="1"/>
</dbReference>
<organism evidence="3 4">
    <name type="scientific">Amycolatopsis sacchari</name>
    <dbReference type="NCBI Taxonomy" id="115433"/>
    <lineage>
        <taxon>Bacteria</taxon>
        <taxon>Bacillati</taxon>
        <taxon>Actinomycetota</taxon>
        <taxon>Actinomycetes</taxon>
        <taxon>Pseudonocardiales</taxon>
        <taxon>Pseudonocardiaceae</taxon>
        <taxon>Amycolatopsis</taxon>
    </lineage>
</organism>
<dbReference type="PANTHER" id="PTHR21240:SF28">
    <property type="entry name" value="ISO-OROTATE DECARBOXYLASE (EUROFUNG)"/>
    <property type="match status" value="1"/>
</dbReference>
<keyword evidence="3" id="KW-0378">Hydrolase</keyword>
<dbReference type="Pfam" id="PF04909">
    <property type="entry name" value="Amidohydro_2"/>
    <property type="match status" value="1"/>
</dbReference>
<gene>
    <name evidence="3" type="ORF">SAMN05421835_111151</name>
</gene>
<sequence>MTTTESRQRTAVVDADIHPTIPAANLAARLPEPWRTRFQTFGTRVAPPPAIYPRVRNGGMRLDSYPANGIPGSDLGLIREQLLDAYGIGYGVLIPLQAHSYGAEQPEYAQALCHALNESIREDFLDPEPRLVSSLCVPHESPELSIAEIERYADDPRFVQVLFPGGPETVLGHQKYLPIYRAAAEAGLPVAIHLGGIEQHRGDGWPSFYLEHHCWFGNGMAMLAANLILEGVFEQVPDLQIVLVEGGIAWSAPLMWSLDEAWSLLSADVPRLQRKPSEYFREHFWFSTQPIEEPPNPKHLGMALAQTGMTDRIMFASDYPHWDFDSPTTALRELPKELREEIMNENAYRLYRNLERP</sequence>
<accession>A0A1I3VPY8</accession>
<protein>
    <submittedName>
        <fullName evidence="3">Predicted metal-dependent hydrolase, TIM-barrel fold</fullName>
    </submittedName>
</protein>
<dbReference type="GO" id="GO:0016787">
    <property type="term" value="F:hydrolase activity"/>
    <property type="evidence" value="ECO:0007669"/>
    <property type="project" value="UniProtKB-KW"/>
</dbReference>
<proteinExistence type="predicted"/>